<dbReference type="GO" id="GO:0050806">
    <property type="term" value="P:positive regulation of synaptic transmission"/>
    <property type="evidence" value="ECO:0007669"/>
    <property type="project" value="TreeGrafter"/>
</dbReference>
<evidence type="ECO:0000313" key="5">
    <source>
        <dbReference type="Proteomes" id="UP001331515"/>
    </source>
</evidence>
<accession>A0AAN8CWF4</accession>
<feature type="compositionally biased region" description="Polar residues" evidence="3">
    <location>
        <begin position="93"/>
        <end position="111"/>
    </location>
</feature>
<dbReference type="GO" id="GO:0042391">
    <property type="term" value="P:regulation of membrane potential"/>
    <property type="evidence" value="ECO:0007669"/>
    <property type="project" value="TreeGrafter"/>
</dbReference>
<dbReference type="AlphaFoldDB" id="A0AAN8CWF4"/>
<reference evidence="4 5" key="1">
    <citation type="journal article" date="2023" name="Mol. Biol. Evol.">
        <title>Genomics of Secondarily Temperate Adaptation in the Only Non-Antarctic Icefish.</title>
        <authorList>
            <person name="Rivera-Colon A.G."/>
            <person name="Rayamajhi N."/>
            <person name="Minhas B.F."/>
            <person name="Madrigal G."/>
            <person name="Bilyk K.T."/>
            <person name="Yoon V."/>
            <person name="Hune M."/>
            <person name="Gregory S."/>
            <person name="Cheng C.H.C."/>
            <person name="Catchen J.M."/>
        </authorList>
    </citation>
    <scope>NUCLEOTIDE SEQUENCE [LARGE SCALE GENOMIC DNA]</scope>
    <source>
        <tissue evidence="4">White muscle</tissue>
    </source>
</reference>
<organism evidence="4 5">
    <name type="scientific">Champsocephalus gunnari</name>
    <name type="common">Mackerel icefish</name>
    <dbReference type="NCBI Taxonomy" id="52237"/>
    <lineage>
        <taxon>Eukaryota</taxon>
        <taxon>Metazoa</taxon>
        <taxon>Chordata</taxon>
        <taxon>Craniata</taxon>
        <taxon>Vertebrata</taxon>
        <taxon>Euteleostomi</taxon>
        <taxon>Actinopterygii</taxon>
        <taxon>Neopterygii</taxon>
        <taxon>Teleostei</taxon>
        <taxon>Neoteleostei</taxon>
        <taxon>Acanthomorphata</taxon>
        <taxon>Eupercaria</taxon>
        <taxon>Perciformes</taxon>
        <taxon>Notothenioidei</taxon>
        <taxon>Channichthyidae</taxon>
        <taxon>Champsocephalus</taxon>
    </lineage>
</organism>
<dbReference type="GO" id="GO:0048167">
    <property type="term" value="P:regulation of synaptic plasticity"/>
    <property type="evidence" value="ECO:0007669"/>
    <property type="project" value="TreeGrafter"/>
</dbReference>
<name>A0AAN8CWF4_CHAGU</name>
<feature type="region of interest" description="Disordered" evidence="3">
    <location>
        <begin position="90"/>
        <end position="129"/>
    </location>
</feature>
<comment type="caution">
    <text evidence="4">The sequence shown here is derived from an EMBL/GenBank/DDBJ whole genome shotgun (WGS) entry which is preliminary data.</text>
</comment>
<gene>
    <name evidence="4" type="ORF">CgunFtcFv8_005889</name>
</gene>
<dbReference type="Proteomes" id="UP001331515">
    <property type="component" value="Unassembled WGS sequence"/>
</dbReference>
<dbReference type="InterPro" id="IPR035892">
    <property type="entry name" value="C2_domain_sf"/>
</dbReference>
<dbReference type="GO" id="GO:0048788">
    <property type="term" value="C:cytoskeleton of presynaptic active zone"/>
    <property type="evidence" value="ECO:0007669"/>
    <property type="project" value="TreeGrafter"/>
</dbReference>
<sequence length="129" mass="14614">MFSSVQNRDLRERNLELTAWDQGGEELLLGEVIVQLDSALLDDQPHWYKLQLPITPPPLQRRGLQSAPRISELEEDGIGVVSDYRLSGRDFHSSTQSVPEQVMMASNQNARSDLVRMRSRSPSQSSPLR</sequence>
<protein>
    <submittedName>
        <fullName evidence="4">Uncharacterized protein</fullName>
    </submittedName>
</protein>
<evidence type="ECO:0000256" key="3">
    <source>
        <dbReference type="SAM" id="MobiDB-lite"/>
    </source>
</evidence>
<comment type="subcellular location">
    <subcellularLocation>
        <location evidence="2">Synapse</location>
    </subcellularLocation>
</comment>
<dbReference type="PANTHER" id="PTHR12157">
    <property type="entry name" value="REGULATING SYNAPTIC MEMBRANE EXOCYTOSIS PROTEIN"/>
    <property type="match status" value="1"/>
</dbReference>
<dbReference type="InterPro" id="IPR039032">
    <property type="entry name" value="Rim-like"/>
</dbReference>
<keyword evidence="1" id="KW-0770">Synapse</keyword>
<proteinExistence type="predicted"/>
<evidence type="ECO:0000256" key="1">
    <source>
        <dbReference type="ARBA" id="ARBA00023018"/>
    </source>
</evidence>
<dbReference type="GO" id="GO:2000300">
    <property type="term" value="P:regulation of synaptic vesicle exocytosis"/>
    <property type="evidence" value="ECO:0007669"/>
    <property type="project" value="TreeGrafter"/>
</dbReference>
<dbReference type="GO" id="GO:0031267">
    <property type="term" value="F:small GTPase binding"/>
    <property type="evidence" value="ECO:0007669"/>
    <property type="project" value="InterPro"/>
</dbReference>
<dbReference type="Gene3D" id="2.60.40.150">
    <property type="entry name" value="C2 domain"/>
    <property type="match status" value="1"/>
</dbReference>
<dbReference type="PANTHER" id="PTHR12157:SF15">
    <property type="entry name" value="REGULATING SYNAPTIC MEMBRANE EXOCYTOSIS PROTEIN 2"/>
    <property type="match status" value="1"/>
</dbReference>
<dbReference type="GO" id="GO:0044325">
    <property type="term" value="F:transmembrane transporter binding"/>
    <property type="evidence" value="ECO:0007669"/>
    <property type="project" value="TreeGrafter"/>
</dbReference>
<dbReference type="GO" id="GO:0048791">
    <property type="term" value="P:calcium ion-regulated exocytosis of neurotransmitter"/>
    <property type="evidence" value="ECO:0007669"/>
    <property type="project" value="TreeGrafter"/>
</dbReference>
<dbReference type="GO" id="GO:0042734">
    <property type="term" value="C:presynaptic membrane"/>
    <property type="evidence" value="ECO:0007669"/>
    <property type="project" value="TreeGrafter"/>
</dbReference>
<feature type="compositionally biased region" description="Low complexity" evidence="3">
    <location>
        <begin position="120"/>
        <end position="129"/>
    </location>
</feature>
<evidence type="ECO:0000256" key="2">
    <source>
        <dbReference type="ARBA" id="ARBA00034103"/>
    </source>
</evidence>
<keyword evidence="5" id="KW-1185">Reference proteome</keyword>
<evidence type="ECO:0000313" key="4">
    <source>
        <dbReference type="EMBL" id="KAK5911741.1"/>
    </source>
</evidence>
<dbReference type="EMBL" id="JAURVH010001528">
    <property type="protein sequence ID" value="KAK5911741.1"/>
    <property type="molecule type" value="Genomic_DNA"/>
</dbReference>